<dbReference type="Gene3D" id="3.90.1570.10">
    <property type="entry name" value="tt1808, chain A"/>
    <property type="match status" value="1"/>
</dbReference>
<dbReference type="AlphaFoldDB" id="A0A450TVM5"/>
<gene>
    <name evidence="2" type="ORF">BECKFW1821C_GA0114237_104132</name>
</gene>
<sequence length="161" mass="18261">MNWQEICDNPVFRDLPFKLETNQWGKIEMSPATNEHGIYQVALIEWLIELSKEGRPISECSVQTEKGVKVADVAWGSYEFFERNKRRNPYPESPEIMIEILSASNSRKEMQGKRKLYFTAGAKEVWLCGEDGGMTFFSPEGELAGSGIVEGFPGKIEIDFA</sequence>
<keyword evidence="2" id="KW-0378">Hydrolase</keyword>
<dbReference type="InterPro" id="IPR011335">
    <property type="entry name" value="Restrct_endonuc-II-like"/>
</dbReference>
<evidence type="ECO:0000259" key="1">
    <source>
        <dbReference type="Pfam" id="PF05685"/>
    </source>
</evidence>
<keyword evidence="2" id="KW-0540">Nuclease</keyword>
<dbReference type="PANTHER" id="PTHR34107:SF4">
    <property type="entry name" value="SLL1222 PROTEIN"/>
    <property type="match status" value="1"/>
</dbReference>
<dbReference type="CDD" id="cd06260">
    <property type="entry name" value="DUF820-like"/>
    <property type="match status" value="1"/>
</dbReference>
<dbReference type="InterPro" id="IPR012296">
    <property type="entry name" value="Nuclease_put_TT1808"/>
</dbReference>
<dbReference type="EMBL" id="CAADFE010000041">
    <property type="protein sequence ID" value="VFJ72979.1"/>
    <property type="molecule type" value="Genomic_DNA"/>
</dbReference>
<protein>
    <submittedName>
        <fullName evidence="2">Restriction endonuclease</fullName>
    </submittedName>
</protein>
<organism evidence="2">
    <name type="scientific">Candidatus Kentrum sp. FW</name>
    <dbReference type="NCBI Taxonomy" id="2126338"/>
    <lineage>
        <taxon>Bacteria</taxon>
        <taxon>Pseudomonadati</taxon>
        <taxon>Pseudomonadota</taxon>
        <taxon>Gammaproteobacteria</taxon>
        <taxon>Candidatus Kentrum</taxon>
    </lineage>
</organism>
<dbReference type="GO" id="GO:0004519">
    <property type="term" value="F:endonuclease activity"/>
    <property type="evidence" value="ECO:0007669"/>
    <property type="project" value="UniProtKB-KW"/>
</dbReference>
<evidence type="ECO:0000313" key="2">
    <source>
        <dbReference type="EMBL" id="VFJ72979.1"/>
    </source>
</evidence>
<proteinExistence type="predicted"/>
<keyword evidence="2" id="KW-0255">Endonuclease</keyword>
<dbReference type="PANTHER" id="PTHR34107">
    <property type="entry name" value="SLL0198 PROTEIN-RELATED"/>
    <property type="match status" value="1"/>
</dbReference>
<dbReference type="Pfam" id="PF05685">
    <property type="entry name" value="Uma2"/>
    <property type="match status" value="1"/>
</dbReference>
<feature type="domain" description="Putative restriction endonuclease" evidence="1">
    <location>
        <begin position="27"/>
        <end position="128"/>
    </location>
</feature>
<dbReference type="InterPro" id="IPR008538">
    <property type="entry name" value="Uma2"/>
</dbReference>
<name>A0A450TVM5_9GAMM</name>
<reference evidence="2" key="1">
    <citation type="submission" date="2019-02" db="EMBL/GenBank/DDBJ databases">
        <authorList>
            <person name="Gruber-Vodicka R. H."/>
            <person name="Seah K. B. B."/>
        </authorList>
    </citation>
    <scope>NUCLEOTIDE SEQUENCE</scope>
    <source>
        <strain evidence="2">BECK_BZ131</strain>
    </source>
</reference>
<accession>A0A450TVM5</accession>
<dbReference type="SUPFAM" id="SSF52980">
    <property type="entry name" value="Restriction endonuclease-like"/>
    <property type="match status" value="1"/>
</dbReference>